<accession>A0A2A2WN83</accession>
<organism evidence="1 2">
    <name type="scientific">Dietzia natronolimnaea</name>
    <dbReference type="NCBI Taxonomy" id="161920"/>
    <lineage>
        <taxon>Bacteria</taxon>
        <taxon>Bacillati</taxon>
        <taxon>Actinomycetota</taxon>
        <taxon>Actinomycetes</taxon>
        <taxon>Mycobacteriales</taxon>
        <taxon>Dietziaceae</taxon>
        <taxon>Dietzia</taxon>
    </lineage>
</organism>
<dbReference type="OrthoDB" id="8899077at2"/>
<dbReference type="Pfam" id="PF10094">
    <property type="entry name" value="DUF2332"/>
    <property type="match status" value="1"/>
</dbReference>
<reference evidence="2" key="1">
    <citation type="submission" date="2017-09" db="EMBL/GenBank/DDBJ databases">
        <authorList>
            <person name="Zhang Y."/>
            <person name="Huang X."/>
            <person name="Liu J."/>
            <person name="Lu L."/>
            <person name="Peng K."/>
        </authorList>
    </citation>
    <scope>NUCLEOTIDE SEQUENCE [LARGE SCALE GENOMIC DNA]</scope>
    <source>
        <strain evidence="2">S-XJ-1</strain>
    </source>
</reference>
<dbReference type="RefSeq" id="WP_095718675.1">
    <property type="nucleotide sequence ID" value="NZ_NTGA01000021.1"/>
</dbReference>
<dbReference type="AlphaFoldDB" id="A0A2A2WN83"/>
<proteinExistence type="predicted"/>
<gene>
    <name evidence="1" type="ORF">CEY15_12225</name>
</gene>
<evidence type="ECO:0008006" key="3">
    <source>
        <dbReference type="Google" id="ProtNLM"/>
    </source>
</evidence>
<comment type="caution">
    <text evidence="1">The sequence shown here is derived from an EMBL/GenBank/DDBJ whole genome shotgun (WGS) entry which is preliminary data.</text>
</comment>
<protein>
    <recommendedName>
        <fullName evidence="3">DUF2332 domain-containing protein</fullName>
    </recommendedName>
</protein>
<dbReference type="Proteomes" id="UP000218810">
    <property type="component" value="Unassembled WGS sequence"/>
</dbReference>
<dbReference type="EMBL" id="NTGA01000021">
    <property type="protein sequence ID" value="PAY22650.1"/>
    <property type="molecule type" value="Genomic_DNA"/>
</dbReference>
<evidence type="ECO:0000313" key="1">
    <source>
        <dbReference type="EMBL" id="PAY22650.1"/>
    </source>
</evidence>
<sequence length="344" mass="37151">MDSAHVDDVPTRYAEFAEFEVRGRTPVYLAWARGVAEDPATCDLIGSLPRIKRQPALVFASARHAGAPETEDYAVFREFVHTHWSGIEQIALTHSTQTNEAKRCAVLLPFLSLLPGPLSLVEMGASAGLCLYPDRYAYRYTLDGGPTHELRPPGSDTGSSASGAPVLDCALRDGVPRPQSLPDIVHRGGVDLAPIDPADADSRAWLRSLIWPGQQSERVPRLDAALDIAAADPPHIIAGDLVEKLEDSVAACPDGSTPVVFHTAVLGYLEPPARAEFVRRVTDLRRDAGAVWISVEGVTLLPDVAEQVPESIRRHKGIFVVAVNGRPLATAHGHGDWVRALDMP</sequence>
<name>A0A2A2WN83_9ACTN</name>
<evidence type="ECO:0000313" key="2">
    <source>
        <dbReference type="Proteomes" id="UP000218810"/>
    </source>
</evidence>
<keyword evidence="2" id="KW-1185">Reference proteome</keyword>
<dbReference type="InterPro" id="IPR011200">
    <property type="entry name" value="UCP012608"/>
</dbReference>